<comment type="similarity">
    <text evidence="4">Belongs to the transferase hexapeptide repeat family.</text>
</comment>
<evidence type="ECO:0000313" key="6">
    <source>
        <dbReference type="Proteomes" id="UP000297540"/>
    </source>
</evidence>
<dbReference type="InterPro" id="IPR011004">
    <property type="entry name" value="Trimer_LpxA-like_sf"/>
</dbReference>
<dbReference type="Pfam" id="PF00132">
    <property type="entry name" value="Hexapep"/>
    <property type="match status" value="1"/>
</dbReference>
<dbReference type="GO" id="GO:0008870">
    <property type="term" value="F:galactoside O-acetyltransferase activity"/>
    <property type="evidence" value="ECO:0007669"/>
    <property type="project" value="TreeGrafter"/>
</dbReference>
<evidence type="ECO:0000256" key="1">
    <source>
        <dbReference type="ARBA" id="ARBA00022679"/>
    </source>
</evidence>
<reference evidence="5 6" key="1">
    <citation type="journal article" date="2017" name="Int. J. Syst. Evol. Microbiol.">
        <title>Mucilaginibacterpsychrotolerans sp. nov., isolated from peatlands.</title>
        <authorList>
            <person name="Deng Y."/>
            <person name="Shen L."/>
            <person name="Xu B."/>
            <person name="Liu Y."/>
            <person name="Gu Z."/>
            <person name="Liu H."/>
            <person name="Zhou Y."/>
        </authorList>
    </citation>
    <scope>NUCLEOTIDE SEQUENCE [LARGE SCALE GENOMIC DNA]</scope>
    <source>
        <strain evidence="5 6">NH7-4</strain>
    </source>
</reference>
<sequence>MIKKLQRLIFELRVLLAGEYTRAKVYEKYLGVKFGKNVRMTGVPFFSSEPYLISIGDNVTITQHVTFHTHDGGVGLLRQKHPGIELIAPITIGNNVFIGSHTIILPGITVGNNVIIGSSSVITKNIPDNVVVAGVPARIIKTMDEYEEKSLANCDYTNKLSPEEKKNFYLKKFRS</sequence>
<dbReference type="EC" id="2.3.1.-" evidence="4"/>
<evidence type="ECO:0000256" key="2">
    <source>
        <dbReference type="ARBA" id="ARBA00022737"/>
    </source>
</evidence>
<accession>A0A4Y8SIS6</accession>
<evidence type="ECO:0000256" key="4">
    <source>
        <dbReference type="RuleBase" id="RU367021"/>
    </source>
</evidence>
<evidence type="ECO:0000313" key="5">
    <source>
        <dbReference type="EMBL" id="TFF38792.1"/>
    </source>
</evidence>
<dbReference type="PROSITE" id="PS00101">
    <property type="entry name" value="HEXAPEP_TRANSFERASES"/>
    <property type="match status" value="1"/>
</dbReference>
<evidence type="ECO:0000256" key="3">
    <source>
        <dbReference type="ARBA" id="ARBA00023315"/>
    </source>
</evidence>
<dbReference type="Proteomes" id="UP000297540">
    <property type="component" value="Unassembled WGS sequence"/>
</dbReference>
<dbReference type="Gene3D" id="2.160.10.10">
    <property type="entry name" value="Hexapeptide repeat proteins"/>
    <property type="match status" value="1"/>
</dbReference>
<keyword evidence="3 4" id="KW-0012">Acyltransferase</keyword>
<dbReference type="InterPro" id="IPR018357">
    <property type="entry name" value="Hexapep_transf_CS"/>
</dbReference>
<name>A0A4Y8SIS6_9SPHI</name>
<dbReference type="CDD" id="cd04647">
    <property type="entry name" value="LbH_MAT_like"/>
    <property type="match status" value="1"/>
</dbReference>
<dbReference type="OrthoDB" id="9812571at2"/>
<dbReference type="InterPro" id="IPR001451">
    <property type="entry name" value="Hexapep"/>
</dbReference>
<dbReference type="RefSeq" id="WP_133228295.1">
    <property type="nucleotide sequence ID" value="NZ_SOZE01000005.1"/>
</dbReference>
<keyword evidence="6" id="KW-1185">Reference proteome</keyword>
<dbReference type="PANTHER" id="PTHR43017">
    <property type="entry name" value="GALACTOSIDE O-ACETYLTRANSFERASE"/>
    <property type="match status" value="1"/>
</dbReference>
<proteinExistence type="inferred from homology"/>
<dbReference type="EMBL" id="SOZE01000005">
    <property type="protein sequence ID" value="TFF38792.1"/>
    <property type="molecule type" value="Genomic_DNA"/>
</dbReference>
<dbReference type="PANTHER" id="PTHR43017:SF1">
    <property type="entry name" value="ACETYLTRANSFERASE YJL218W-RELATED"/>
    <property type="match status" value="1"/>
</dbReference>
<dbReference type="SUPFAM" id="SSF51161">
    <property type="entry name" value="Trimeric LpxA-like enzymes"/>
    <property type="match status" value="1"/>
</dbReference>
<keyword evidence="1 4" id="KW-0808">Transferase</keyword>
<comment type="caution">
    <text evidence="5">The sequence shown here is derived from an EMBL/GenBank/DDBJ whole genome shotgun (WGS) entry which is preliminary data.</text>
</comment>
<organism evidence="5 6">
    <name type="scientific">Mucilaginibacter psychrotolerans</name>
    <dbReference type="NCBI Taxonomy" id="1524096"/>
    <lineage>
        <taxon>Bacteria</taxon>
        <taxon>Pseudomonadati</taxon>
        <taxon>Bacteroidota</taxon>
        <taxon>Sphingobacteriia</taxon>
        <taxon>Sphingobacteriales</taxon>
        <taxon>Sphingobacteriaceae</taxon>
        <taxon>Mucilaginibacter</taxon>
    </lineage>
</organism>
<keyword evidence="2" id="KW-0677">Repeat</keyword>
<protein>
    <recommendedName>
        <fullName evidence="4">Acetyltransferase</fullName>
        <ecNumber evidence="4">2.3.1.-</ecNumber>
    </recommendedName>
</protein>
<gene>
    <name evidence="5" type="ORF">E2R66_07235</name>
</gene>
<dbReference type="AlphaFoldDB" id="A0A4Y8SIS6"/>
<dbReference type="InterPro" id="IPR039369">
    <property type="entry name" value="LacA-like"/>
</dbReference>